<accession>A0A0F9P876</accession>
<proteinExistence type="predicted"/>
<dbReference type="EMBL" id="LAZR01003225">
    <property type="protein sequence ID" value="KKN20603.1"/>
    <property type="molecule type" value="Genomic_DNA"/>
</dbReference>
<name>A0A0F9P876_9ZZZZ</name>
<comment type="caution">
    <text evidence="2">The sequence shown here is derived from an EMBL/GenBank/DDBJ whole genome shotgun (WGS) entry which is preliminary data.</text>
</comment>
<gene>
    <name evidence="1" type="ORF">LCGC14_0933810</name>
    <name evidence="2" type="ORF">LCGC14_0933850</name>
</gene>
<sequence length="103" mass="11024">MDINAPKGQVTKQVTISNTAVLLTALPSTPFTAAQVLAAARAVITVRTSQINVRYDGISPTVAIGHLYLIGDVFEILSNRNIERLEFIRNGATDADITVTLEG</sequence>
<evidence type="ECO:0000313" key="2">
    <source>
        <dbReference type="EMBL" id="KKN20607.1"/>
    </source>
</evidence>
<reference evidence="2" key="1">
    <citation type="journal article" date="2015" name="Nature">
        <title>Complex archaea that bridge the gap between prokaryotes and eukaryotes.</title>
        <authorList>
            <person name="Spang A."/>
            <person name="Saw J.H."/>
            <person name="Jorgensen S.L."/>
            <person name="Zaremba-Niedzwiedzka K."/>
            <person name="Martijn J."/>
            <person name="Lind A.E."/>
            <person name="van Eijk R."/>
            <person name="Schleper C."/>
            <person name="Guy L."/>
            <person name="Ettema T.J."/>
        </authorList>
    </citation>
    <scope>NUCLEOTIDE SEQUENCE</scope>
</reference>
<organism evidence="2">
    <name type="scientific">marine sediment metagenome</name>
    <dbReference type="NCBI Taxonomy" id="412755"/>
    <lineage>
        <taxon>unclassified sequences</taxon>
        <taxon>metagenomes</taxon>
        <taxon>ecological metagenomes</taxon>
    </lineage>
</organism>
<evidence type="ECO:0000313" key="1">
    <source>
        <dbReference type="EMBL" id="KKN20603.1"/>
    </source>
</evidence>
<protein>
    <submittedName>
        <fullName evidence="2">Uncharacterized protein</fullName>
    </submittedName>
</protein>
<dbReference type="AlphaFoldDB" id="A0A0F9P876"/>
<dbReference type="EMBL" id="LAZR01003225">
    <property type="protein sequence ID" value="KKN20607.1"/>
    <property type="molecule type" value="Genomic_DNA"/>
</dbReference>